<evidence type="ECO:0000256" key="4">
    <source>
        <dbReference type="ARBA" id="ARBA00022540"/>
    </source>
</evidence>
<keyword evidence="3" id="KW-0963">Cytoplasm</keyword>
<dbReference type="GO" id="GO:0005829">
    <property type="term" value="C:cytosol"/>
    <property type="evidence" value="ECO:0007669"/>
    <property type="project" value="UniProtKB-SubCell"/>
</dbReference>
<protein>
    <recommendedName>
        <fullName evidence="7">EIF2B subunit epsilon/gamma LbH domain-containing protein</fullName>
    </recommendedName>
</protein>
<dbReference type="GO" id="GO:0003743">
    <property type="term" value="F:translation initiation factor activity"/>
    <property type="evidence" value="ECO:0007669"/>
    <property type="project" value="TreeGrafter"/>
</dbReference>
<organism evidence="8 9">
    <name type="scientific">Adineta ricciae</name>
    <name type="common">Rotifer</name>
    <dbReference type="NCBI Taxonomy" id="249248"/>
    <lineage>
        <taxon>Eukaryota</taxon>
        <taxon>Metazoa</taxon>
        <taxon>Spiralia</taxon>
        <taxon>Gnathifera</taxon>
        <taxon>Rotifera</taxon>
        <taxon>Eurotatoria</taxon>
        <taxon>Bdelloidea</taxon>
        <taxon>Adinetida</taxon>
        <taxon>Adinetidae</taxon>
        <taxon>Adineta</taxon>
    </lineage>
</organism>
<evidence type="ECO:0000256" key="5">
    <source>
        <dbReference type="ARBA" id="ARBA00022917"/>
    </source>
</evidence>
<keyword evidence="9" id="KW-1185">Reference proteome</keyword>
<dbReference type="Gene3D" id="2.160.10.10">
    <property type="entry name" value="Hexapeptide repeat proteins"/>
    <property type="match status" value="1"/>
</dbReference>
<dbReference type="InterPro" id="IPR051960">
    <property type="entry name" value="eIF2B_gamma"/>
</dbReference>
<evidence type="ECO:0000256" key="3">
    <source>
        <dbReference type="ARBA" id="ARBA00022490"/>
    </source>
</evidence>
<keyword evidence="5" id="KW-0648">Protein biosynthesis</keyword>
<keyword evidence="4" id="KW-0396">Initiation factor</keyword>
<dbReference type="SUPFAM" id="SSF51161">
    <property type="entry name" value="Trimeric LpxA-like enzymes"/>
    <property type="match status" value="1"/>
</dbReference>
<dbReference type="PANTHER" id="PTHR45989">
    <property type="entry name" value="TRANSLATION INITIATION FACTOR EIF-2B SUBUNIT GAMMA"/>
    <property type="match status" value="1"/>
</dbReference>
<name>A0A816DYA9_ADIRI</name>
<dbReference type="GO" id="GO:0002183">
    <property type="term" value="P:cytoplasmic translational initiation"/>
    <property type="evidence" value="ECO:0007669"/>
    <property type="project" value="TreeGrafter"/>
</dbReference>
<dbReference type="InterPro" id="IPR011004">
    <property type="entry name" value="Trimer_LpxA-like_sf"/>
</dbReference>
<dbReference type="EMBL" id="CAJNOR010009325">
    <property type="protein sequence ID" value="CAF1643498.1"/>
    <property type="molecule type" value="Genomic_DNA"/>
</dbReference>
<evidence type="ECO:0000313" key="9">
    <source>
        <dbReference type="Proteomes" id="UP000663828"/>
    </source>
</evidence>
<evidence type="ECO:0000313" key="8">
    <source>
        <dbReference type="EMBL" id="CAF1643498.1"/>
    </source>
</evidence>
<dbReference type="PANTHER" id="PTHR45989:SF1">
    <property type="entry name" value="TRANSLATION INITIATION FACTOR EIF-2B SUBUNIT GAMMA"/>
    <property type="match status" value="1"/>
</dbReference>
<dbReference type="Pfam" id="PF25084">
    <property type="entry name" value="LbH_EIF2B"/>
    <property type="match status" value="1"/>
</dbReference>
<dbReference type="GO" id="GO:0005085">
    <property type="term" value="F:guanyl-nucleotide exchange factor activity"/>
    <property type="evidence" value="ECO:0007669"/>
    <property type="project" value="TreeGrafter"/>
</dbReference>
<evidence type="ECO:0000256" key="2">
    <source>
        <dbReference type="ARBA" id="ARBA00007878"/>
    </source>
</evidence>
<feature type="domain" description="EIF2B subunit epsilon/gamma LbH" evidence="7">
    <location>
        <begin position="124"/>
        <end position="206"/>
    </location>
</feature>
<proteinExistence type="inferred from homology"/>
<gene>
    <name evidence="8" type="ORF">XAT740_LOCUS53724</name>
</gene>
<sequence length="236" mass="26827">IKKSCLDIGNRSSFSSFRKEFLPKLIRQIVTDKPLEDLVDQANNQRTMMRQKTMDMDDHGDLSRILEQYDCDDKQVRGGCYYVTDETQLFRVKHVIAYLEANRHAAALISSYTNEDILFKDRIEQVQIGNDCIVGDAYEIGKKTKIIRTIIGKNCRIEDKCKIINCVLLDHVHVKEGVTLQNSILCSRSTIGAECELQNSIVCSNQQVDGKRKLNGETISAASNESVEYMLLDDEP</sequence>
<dbReference type="Proteomes" id="UP000663828">
    <property type="component" value="Unassembled WGS sequence"/>
</dbReference>
<dbReference type="AlphaFoldDB" id="A0A816DYA9"/>
<accession>A0A816DYA9</accession>
<comment type="similarity">
    <text evidence="2">Belongs to the eIF-2B gamma/epsilon subunits family.</text>
</comment>
<dbReference type="GO" id="GO:0005851">
    <property type="term" value="C:eukaryotic translation initiation factor 2B complex"/>
    <property type="evidence" value="ECO:0007669"/>
    <property type="project" value="TreeGrafter"/>
</dbReference>
<dbReference type="InterPro" id="IPR056764">
    <property type="entry name" value="LbH_EIF2B3/5"/>
</dbReference>
<comment type="subcellular location">
    <subcellularLocation>
        <location evidence="1">Cytoplasm</location>
        <location evidence="1">Cytosol</location>
    </subcellularLocation>
</comment>
<evidence type="ECO:0000256" key="1">
    <source>
        <dbReference type="ARBA" id="ARBA00004514"/>
    </source>
</evidence>
<comment type="caution">
    <text evidence="8">The sequence shown here is derived from an EMBL/GenBank/DDBJ whole genome shotgun (WGS) entry which is preliminary data.</text>
</comment>
<comment type="subunit">
    <text evidence="6">Component of the translation initiation factor 2B (eIF2B) complex which is a heterodecamer of two sets of five different subunits: alpha, beta, gamma, delta and epsilon. Subunits alpha, beta and delta comprise a regulatory subcomplex and subunits epsilon and gamma comprise a catalytic subcomplex. Within the complex, the hexameric regulatory complex resides at the center, with the two heterodimeric catalytic subcomplexes bound on opposite sides.</text>
</comment>
<evidence type="ECO:0000259" key="7">
    <source>
        <dbReference type="Pfam" id="PF25084"/>
    </source>
</evidence>
<evidence type="ECO:0000256" key="6">
    <source>
        <dbReference type="ARBA" id="ARBA00046432"/>
    </source>
</evidence>
<feature type="non-terminal residue" evidence="8">
    <location>
        <position position="1"/>
    </location>
</feature>
<reference evidence="8" key="1">
    <citation type="submission" date="2021-02" db="EMBL/GenBank/DDBJ databases">
        <authorList>
            <person name="Nowell W R."/>
        </authorList>
    </citation>
    <scope>NUCLEOTIDE SEQUENCE</scope>
</reference>